<accession>A0ABU1DHU6</accession>
<sequence length="94" mass="9658">MRIALVLLALTATAGSAAFAQQLQQSVKYTLLVVAGGLSDSSRREGVAMSATGIYPGRQECEAAGAAIKYGVVNPSEGQPPPTITWVCVPLGKP</sequence>
<protein>
    <recommendedName>
        <fullName evidence="4">Secreted protein</fullName>
    </recommendedName>
</protein>
<feature type="chain" id="PRO_5045606594" description="Secreted protein" evidence="1">
    <location>
        <begin position="21"/>
        <end position="94"/>
    </location>
</feature>
<reference evidence="2" key="1">
    <citation type="submission" date="2020-10" db="EMBL/GenBank/DDBJ databases">
        <authorList>
            <person name="Abbas A."/>
            <person name="Razzaq R."/>
            <person name="Waqas M."/>
            <person name="Abbas N."/>
            <person name="Nielsen T.K."/>
            <person name="Hansen L.H."/>
            <person name="Hussain S."/>
            <person name="Shahid M."/>
        </authorList>
    </citation>
    <scope>NUCLEOTIDE SEQUENCE</scope>
    <source>
        <strain evidence="2">S14</strain>
    </source>
</reference>
<name>A0ABU1DHU6_9HYPH</name>
<dbReference type="Proteomes" id="UP001181622">
    <property type="component" value="Unassembled WGS sequence"/>
</dbReference>
<dbReference type="EMBL" id="JADBEO010000030">
    <property type="protein sequence ID" value="MDR4307707.1"/>
    <property type="molecule type" value="Genomic_DNA"/>
</dbReference>
<keyword evidence="3" id="KW-1185">Reference proteome</keyword>
<dbReference type="RefSeq" id="WP_309392811.1">
    <property type="nucleotide sequence ID" value="NZ_JADBEO010000030.1"/>
</dbReference>
<gene>
    <name evidence="2" type="ORF">IHQ68_13875</name>
</gene>
<evidence type="ECO:0000313" key="3">
    <source>
        <dbReference type="Proteomes" id="UP001181622"/>
    </source>
</evidence>
<evidence type="ECO:0000313" key="2">
    <source>
        <dbReference type="EMBL" id="MDR4307707.1"/>
    </source>
</evidence>
<evidence type="ECO:0000256" key="1">
    <source>
        <dbReference type="SAM" id="SignalP"/>
    </source>
</evidence>
<organism evidence="2 3">
    <name type="scientific">Chelatococcus sambhunathii</name>
    <dbReference type="NCBI Taxonomy" id="363953"/>
    <lineage>
        <taxon>Bacteria</taxon>
        <taxon>Pseudomonadati</taxon>
        <taxon>Pseudomonadota</taxon>
        <taxon>Alphaproteobacteria</taxon>
        <taxon>Hyphomicrobiales</taxon>
        <taxon>Chelatococcaceae</taxon>
        <taxon>Chelatococcus</taxon>
    </lineage>
</organism>
<feature type="signal peptide" evidence="1">
    <location>
        <begin position="1"/>
        <end position="20"/>
    </location>
</feature>
<proteinExistence type="predicted"/>
<keyword evidence="1" id="KW-0732">Signal</keyword>
<comment type="caution">
    <text evidence="2">The sequence shown here is derived from an EMBL/GenBank/DDBJ whole genome shotgun (WGS) entry which is preliminary data.</text>
</comment>
<evidence type="ECO:0008006" key="4">
    <source>
        <dbReference type="Google" id="ProtNLM"/>
    </source>
</evidence>